<dbReference type="PANTHER" id="PTHR37946:SF1">
    <property type="entry name" value="SLL1969 PROTEIN"/>
    <property type="match status" value="1"/>
</dbReference>
<protein>
    <submittedName>
        <fullName evidence="2">PGAP1-like protein</fullName>
    </submittedName>
</protein>
<reference evidence="2 3" key="1">
    <citation type="submission" date="2019-03" db="EMBL/GenBank/DDBJ databases">
        <title>Genomic Encyclopedia of Type Strains, Phase IV (KMG-IV): sequencing the most valuable type-strain genomes for metagenomic binning, comparative biology and taxonomic classification.</title>
        <authorList>
            <person name="Goeker M."/>
        </authorList>
    </citation>
    <scope>NUCLEOTIDE SEQUENCE [LARGE SCALE GENOMIC DNA]</scope>
    <source>
        <strain evidence="2 3">DSM 25488</strain>
    </source>
</reference>
<dbReference type="InterPro" id="IPR029058">
    <property type="entry name" value="AB_hydrolase_fold"/>
</dbReference>
<dbReference type="Gene3D" id="3.40.50.1820">
    <property type="entry name" value="alpha/beta hydrolase"/>
    <property type="match status" value="1"/>
</dbReference>
<gene>
    <name evidence="2" type="ORF">C8D91_1031</name>
</gene>
<keyword evidence="3" id="KW-1185">Reference proteome</keyword>
<dbReference type="Proteomes" id="UP000295724">
    <property type="component" value="Unassembled WGS sequence"/>
</dbReference>
<evidence type="ECO:0000259" key="1">
    <source>
        <dbReference type="Pfam" id="PF24096"/>
    </source>
</evidence>
<dbReference type="RefSeq" id="WP_099019176.1">
    <property type="nucleotide sequence ID" value="NZ_NIHB01000002.1"/>
</dbReference>
<dbReference type="EMBL" id="SNZB01000002">
    <property type="protein sequence ID" value="TDR22540.1"/>
    <property type="molecule type" value="Genomic_DNA"/>
</dbReference>
<dbReference type="OrthoDB" id="869379at2"/>
<evidence type="ECO:0000313" key="3">
    <source>
        <dbReference type="Proteomes" id="UP000295724"/>
    </source>
</evidence>
<dbReference type="SUPFAM" id="SSF53474">
    <property type="entry name" value="alpha/beta-Hydrolases"/>
    <property type="match status" value="1"/>
</dbReference>
<proteinExistence type="predicted"/>
<sequence length="389" mass="43127">MSQAIKPNSIQNDLKGINQLAEDGIVGVIDLVESMHQRIFSLGGLLNRGDLNKTTGLTRFIYQTIRTTTQLSIKGIDLALSQFTPASVEFKSSHQRNQWISMLNGVIGDHLTATNNPLALKMSWHHQAASVTPQQMAKRCIELGGQPLLLIHGLCMNDQLWTRNGHDHGHELAKTKHIIPIYVRYNSGLAVYQNGQQLAQWLQPFLQALPAKTTCDVLCHSMGGLVMRSAMDIASKNNQTWHNRINKVVFLGTPHQGAVLEKTGNLIDYITSISPYSAPFTKLTKVRSHGIKNLRHGTVTEQHQTVQLPPHIDCYAIAGSTQENGRANRGTLDWVGDGLVSVDSALGQHKKPNKTVLFKTQNKTVLENVSHMGLLSDHQVFIRLQAIFN</sequence>
<accession>A0A4R6XVU2</accession>
<comment type="caution">
    <text evidence="2">The sequence shown here is derived from an EMBL/GenBank/DDBJ whole genome shotgun (WGS) entry which is preliminary data.</text>
</comment>
<feature type="domain" description="DUF7379" evidence="1">
    <location>
        <begin position="194"/>
        <end position="273"/>
    </location>
</feature>
<dbReference type="Pfam" id="PF24096">
    <property type="entry name" value="DUF7379"/>
    <property type="match status" value="1"/>
</dbReference>
<dbReference type="AlphaFoldDB" id="A0A4R6XVU2"/>
<evidence type="ECO:0000313" key="2">
    <source>
        <dbReference type="EMBL" id="TDR22540.1"/>
    </source>
</evidence>
<organism evidence="2 3">
    <name type="scientific">Marinicella litoralis</name>
    <dbReference type="NCBI Taxonomy" id="644220"/>
    <lineage>
        <taxon>Bacteria</taxon>
        <taxon>Pseudomonadati</taxon>
        <taxon>Pseudomonadota</taxon>
        <taxon>Gammaproteobacteria</taxon>
        <taxon>Lysobacterales</taxon>
        <taxon>Marinicellaceae</taxon>
        <taxon>Marinicella</taxon>
    </lineage>
</organism>
<name>A0A4R6XVU2_9GAMM</name>
<dbReference type="InterPro" id="IPR055803">
    <property type="entry name" value="DUF7379"/>
</dbReference>
<dbReference type="PANTHER" id="PTHR37946">
    <property type="entry name" value="SLL1969 PROTEIN"/>
    <property type="match status" value="1"/>
</dbReference>